<evidence type="ECO:0000313" key="1">
    <source>
        <dbReference type="EMBL" id="SPK69875.1"/>
    </source>
</evidence>
<proteinExistence type="predicted"/>
<dbReference type="AlphaFoldDB" id="A0A445PPI7"/>
<keyword evidence="1" id="KW-0614">Plasmid</keyword>
<name>A0A445PPI7_9ZZZZ</name>
<sequence length="73" mass="8412">MCLRAQHQNTYRSFARAKILHTTSRVMLSRSELQFRMRLHTHRLLALFVRVQSGSCSVALAKVLYHESSLGNP</sequence>
<gene>
    <name evidence="1" type="ORF">LTMETV_005</name>
</gene>
<organism evidence="1">
    <name type="scientific">viral metagenome</name>
    <dbReference type="NCBI Taxonomy" id="1070528"/>
    <lineage>
        <taxon>unclassified sequences</taxon>
        <taxon>metagenomes</taxon>
        <taxon>organismal metagenomes</taxon>
    </lineage>
</organism>
<accession>A0A445PPI7</accession>
<reference evidence="1" key="1">
    <citation type="submission" date="2018-01" db="EMBL/GenBank/DDBJ databases">
        <authorList>
            <person name="Dyall-Smith M."/>
        </authorList>
    </citation>
    <scope>NUCLEOTIDE SEQUENCE</scope>
</reference>
<protein>
    <submittedName>
        <fullName evidence="1">Uncharacterized protein F3.2</fullName>
    </submittedName>
</protein>
<dbReference type="EMBL" id="LT991975">
    <property type="protein sequence ID" value="SPK69875.1"/>
    <property type="molecule type" value="Genomic_DNA"/>
</dbReference>
<geneLocation type="plasmid" evidence="1">
    <name>pLTMV-6</name>
</geneLocation>